<sequence length="249" mass="27411">MLFEPRTYRNCFPKERFQSFVVEYLDADVWVGVDPESFRPEMEAEVFVTLKETIDELRAYVETDPLFRKSLKPCPVSEEAPDNIRKLAESSAQAATGPLAAKSGLLNERIGQALLEKFEINELILENSGDLYLKLRDSLIVSIFADDLEDSGLMGLEVLPEQTPVGIGTGLGTKGHPINHTKADAVMVMAQSGADASAFAVGVGNRVKKVDDLDKVLKHLKLVPEVLAAVFIVEDQIAVHGDNELKLIF</sequence>
<reference evidence="1 2" key="1">
    <citation type="submission" date="2018-09" db="EMBL/GenBank/DDBJ databases">
        <title>Genomic Encyclopedia of Archaeal and Bacterial Type Strains, Phase II (KMG-II): from individual species to whole genera.</title>
        <authorList>
            <person name="Goeker M."/>
        </authorList>
    </citation>
    <scope>NUCLEOTIDE SEQUENCE [LARGE SCALE GENOMIC DNA]</scope>
    <source>
        <strain evidence="1 2">DSM 27148</strain>
    </source>
</reference>
<dbReference type="SUPFAM" id="SSF143631">
    <property type="entry name" value="ApbE-like"/>
    <property type="match status" value="1"/>
</dbReference>
<dbReference type="EMBL" id="RAPN01000001">
    <property type="protein sequence ID" value="RKD92259.1"/>
    <property type="molecule type" value="Genomic_DNA"/>
</dbReference>
<dbReference type="RefSeq" id="WP_120273488.1">
    <property type="nucleotide sequence ID" value="NZ_RAPN01000001.1"/>
</dbReference>
<proteinExistence type="predicted"/>
<dbReference type="Gene3D" id="3.10.520.10">
    <property type="entry name" value="ApbE-like domains"/>
    <property type="match status" value="1"/>
</dbReference>
<protein>
    <submittedName>
        <fullName evidence="1">Uncharacterized protein</fullName>
    </submittedName>
</protein>
<name>A0A419W9Z2_9BACT</name>
<evidence type="ECO:0000313" key="1">
    <source>
        <dbReference type="EMBL" id="RKD92259.1"/>
    </source>
</evidence>
<keyword evidence="2" id="KW-1185">Reference proteome</keyword>
<organism evidence="1 2">
    <name type="scientific">Mangrovibacterium diazotrophicum</name>
    <dbReference type="NCBI Taxonomy" id="1261403"/>
    <lineage>
        <taxon>Bacteria</taxon>
        <taxon>Pseudomonadati</taxon>
        <taxon>Bacteroidota</taxon>
        <taxon>Bacteroidia</taxon>
        <taxon>Marinilabiliales</taxon>
        <taxon>Prolixibacteraceae</taxon>
        <taxon>Mangrovibacterium</taxon>
    </lineage>
</organism>
<dbReference type="Proteomes" id="UP000283387">
    <property type="component" value="Unassembled WGS sequence"/>
</dbReference>
<dbReference type="InterPro" id="IPR003374">
    <property type="entry name" value="ApbE-like_sf"/>
</dbReference>
<gene>
    <name evidence="1" type="ORF">BC643_2630</name>
</gene>
<evidence type="ECO:0000313" key="2">
    <source>
        <dbReference type="Proteomes" id="UP000283387"/>
    </source>
</evidence>
<accession>A0A419W9Z2</accession>
<dbReference type="AlphaFoldDB" id="A0A419W9Z2"/>
<dbReference type="OrthoDB" id="9787842at2"/>
<comment type="caution">
    <text evidence="1">The sequence shown here is derived from an EMBL/GenBank/DDBJ whole genome shotgun (WGS) entry which is preliminary data.</text>
</comment>